<reference evidence="1" key="1">
    <citation type="journal article" date="2020" name="mSystems">
        <title>Genome- and Community-Level Interaction Insights into Carbon Utilization and Element Cycling Functions of Hydrothermarchaeota in Hydrothermal Sediment.</title>
        <authorList>
            <person name="Zhou Z."/>
            <person name="Liu Y."/>
            <person name="Xu W."/>
            <person name="Pan J."/>
            <person name="Luo Z.H."/>
            <person name="Li M."/>
        </authorList>
    </citation>
    <scope>NUCLEOTIDE SEQUENCE [LARGE SCALE GENOMIC DNA]</scope>
    <source>
        <strain evidence="1">HyVt-577</strain>
    </source>
</reference>
<dbReference type="AlphaFoldDB" id="A0A7V4U1L2"/>
<name>A0A7V4U1L2_CALAY</name>
<evidence type="ECO:0000313" key="1">
    <source>
        <dbReference type="EMBL" id="HGY55948.1"/>
    </source>
</evidence>
<protein>
    <submittedName>
        <fullName evidence="1">Uncharacterized protein</fullName>
    </submittedName>
</protein>
<dbReference type="EMBL" id="DRQG01000089">
    <property type="protein sequence ID" value="HGY55948.1"/>
    <property type="molecule type" value="Genomic_DNA"/>
</dbReference>
<comment type="caution">
    <text evidence="1">The sequence shown here is derived from an EMBL/GenBank/DDBJ whole genome shotgun (WGS) entry which is preliminary data.</text>
</comment>
<accession>A0A7V4U1L2</accession>
<organism evidence="1">
    <name type="scientific">Caldithrix abyssi</name>
    <dbReference type="NCBI Taxonomy" id="187145"/>
    <lineage>
        <taxon>Bacteria</taxon>
        <taxon>Pseudomonadati</taxon>
        <taxon>Calditrichota</taxon>
        <taxon>Calditrichia</taxon>
        <taxon>Calditrichales</taxon>
        <taxon>Calditrichaceae</taxon>
        <taxon>Caldithrix</taxon>
    </lineage>
</organism>
<dbReference type="Proteomes" id="UP000885779">
    <property type="component" value="Unassembled WGS sequence"/>
</dbReference>
<gene>
    <name evidence="1" type="ORF">ENK44_09615</name>
</gene>
<sequence length="190" mass="22545">MKYSNSEFIVERYYRLKKWLVEKDVPILPQNGKRFWSDLDVLAVGDEVHLISCKDFLPSNKEIDRVIQNLENAEEYIKKEYNYLKNKTFKKIYVYGGSGKISIEKAQKNGIETIDLKDLLAKYFKELDRYLSKMNLGRKDIKKGQRYYIVGELEGLDKFMSFLLNHNFINDETVNNLLEKNRIDRLSKPK</sequence>
<proteinExistence type="predicted"/>